<dbReference type="EMBL" id="BSYO01000006">
    <property type="protein sequence ID" value="GMH06303.1"/>
    <property type="molecule type" value="Genomic_DNA"/>
</dbReference>
<comment type="caution">
    <text evidence="2">The sequence shown here is derived from an EMBL/GenBank/DDBJ whole genome shotgun (WGS) entry which is preliminary data.</text>
</comment>
<reference evidence="2" key="1">
    <citation type="submission" date="2023-05" db="EMBL/GenBank/DDBJ databases">
        <title>Nepenthes gracilis genome sequencing.</title>
        <authorList>
            <person name="Fukushima K."/>
        </authorList>
    </citation>
    <scope>NUCLEOTIDE SEQUENCE</scope>
    <source>
        <strain evidence="2">SING2019-196</strain>
    </source>
</reference>
<dbReference type="Proteomes" id="UP001279734">
    <property type="component" value="Unassembled WGS sequence"/>
</dbReference>
<protein>
    <submittedName>
        <fullName evidence="2">Uncharacterized protein</fullName>
    </submittedName>
</protein>
<keyword evidence="1" id="KW-1133">Transmembrane helix</keyword>
<proteinExistence type="predicted"/>
<evidence type="ECO:0000256" key="1">
    <source>
        <dbReference type="SAM" id="Phobius"/>
    </source>
</evidence>
<keyword evidence="3" id="KW-1185">Reference proteome</keyword>
<name>A0AAD3S853_NEPGR</name>
<accession>A0AAD3S853</accession>
<gene>
    <name evidence="2" type="ORF">Nepgr_008143</name>
</gene>
<dbReference type="AlphaFoldDB" id="A0AAD3S853"/>
<sequence>MTYRLVVKISKGSKVKYELYKTSGLITMWSVLLCWFPVSNCFISMMEEALLMLLLSDLAVGAITTDLKLNMYSDPMDVVVLMSLYFQVRSSCSSNWIYAYD</sequence>
<keyword evidence="1" id="KW-0812">Transmembrane</keyword>
<feature type="transmembrane region" description="Helical" evidence="1">
    <location>
        <begin position="20"/>
        <end position="38"/>
    </location>
</feature>
<organism evidence="2 3">
    <name type="scientific">Nepenthes gracilis</name>
    <name type="common">Slender pitcher plant</name>
    <dbReference type="NCBI Taxonomy" id="150966"/>
    <lineage>
        <taxon>Eukaryota</taxon>
        <taxon>Viridiplantae</taxon>
        <taxon>Streptophyta</taxon>
        <taxon>Embryophyta</taxon>
        <taxon>Tracheophyta</taxon>
        <taxon>Spermatophyta</taxon>
        <taxon>Magnoliopsida</taxon>
        <taxon>eudicotyledons</taxon>
        <taxon>Gunneridae</taxon>
        <taxon>Pentapetalae</taxon>
        <taxon>Caryophyllales</taxon>
        <taxon>Nepenthaceae</taxon>
        <taxon>Nepenthes</taxon>
    </lineage>
</organism>
<evidence type="ECO:0000313" key="2">
    <source>
        <dbReference type="EMBL" id="GMH06303.1"/>
    </source>
</evidence>
<keyword evidence="1" id="KW-0472">Membrane</keyword>
<evidence type="ECO:0000313" key="3">
    <source>
        <dbReference type="Proteomes" id="UP001279734"/>
    </source>
</evidence>